<reference evidence="2" key="2">
    <citation type="journal article" date="2022" name="Front. Microbiol.">
        <title>New perspectives on an old grouping: The genomic and phenotypic variability of Oxalobacter formigenes and the implications for calcium oxalate stone prevention.</title>
        <authorList>
            <person name="Chmiel J.A."/>
            <person name="Carr C."/>
            <person name="Stuivenberg G.A."/>
            <person name="Venema R."/>
            <person name="Chanyi R.M."/>
            <person name="Al K.F."/>
            <person name="Giguere D."/>
            <person name="Say H."/>
            <person name="Akouris P.P."/>
            <person name="Dominguez Romero S.A."/>
            <person name="Kwong A."/>
            <person name="Tai V."/>
            <person name="Koval S.F."/>
            <person name="Razvi H."/>
            <person name="Bjazevic J."/>
            <person name="Burton J.P."/>
        </authorList>
    </citation>
    <scope>NUCLEOTIDE SEQUENCE</scope>
    <source>
        <strain evidence="2">OxK</strain>
    </source>
</reference>
<accession>A0A9E9NVX3</accession>
<evidence type="ECO:0000313" key="4">
    <source>
        <dbReference type="Proteomes" id="UP001164794"/>
    </source>
</evidence>
<dbReference type="Proteomes" id="UP001164819">
    <property type="component" value="Chromosome"/>
</dbReference>
<dbReference type="InterPro" id="IPR029060">
    <property type="entry name" value="PIN-like_dom_sf"/>
</dbReference>
<dbReference type="SUPFAM" id="SSF88723">
    <property type="entry name" value="PIN domain-like"/>
    <property type="match status" value="1"/>
</dbReference>
<dbReference type="InterPro" id="IPR002716">
    <property type="entry name" value="PIN_dom"/>
</dbReference>
<sequence>MNSKLAVLDTNVCLDLFVFHDAASAGLLKAIHEKTIIAITREDCREEWLRVLDYPKLALNESEKAQSRQDFDRFIQLVNPDKRDYHLLAVCSDKDDQKFMELAYDSHASYLFTKDRALLKLARRNRKTGQFSILTPLQWNTCSE</sequence>
<proteinExistence type="predicted"/>
<feature type="domain" description="PIN" evidence="1">
    <location>
        <begin position="6"/>
        <end position="117"/>
    </location>
</feature>
<dbReference type="AlphaFoldDB" id="A0A9E9NVX3"/>
<dbReference type="RefSeq" id="WP_269265288.1">
    <property type="nucleotide sequence ID" value="NZ_CP098248.1"/>
</dbReference>
<dbReference type="Pfam" id="PF13470">
    <property type="entry name" value="PIN_3"/>
    <property type="match status" value="1"/>
</dbReference>
<name>A0A9E9NVX3_9BURK</name>
<evidence type="ECO:0000313" key="2">
    <source>
        <dbReference type="EMBL" id="WAV91955.1"/>
    </source>
</evidence>
<reference evidence="3" key="1">
    <citation type="journal article" date="2022" name="Front. Microbiol.">
        <title>New perspectives on an old grouping: The genomic and phenotypic variability of Oxalobacter formigenes and the implications for calcium oxalate stone prevention.</title>
        <authorList>
            <person name="Chmiel J.A."/>
            <person name="Carr C."/>
            <person name="Stuivenberg G.A."/>
            <person name="Venema R."/>
            <person name="Chanyi R.M."/>
            <person name="Al K.F."/>
            <person name="Giguere D."/>
            <person name="Say H."/>
            <person name="Akouris P.P."/>
            <person name="Dominguez Romero S.A."/>
            <person name="Kwong A."/>
            <person name="Tai V."/>
            <person name="Koval S.F."/>
            <person name="Razvi H."/>
            <person name="Bjazevic J."/>
            <person name="Burton J.P."/>
        </authorList>
    </citation>
    <scope>NUCLEOTIDE SEQUENCE</scope>
    <source>
        <strain evidence="3">HOxNP-1</strain>
    </source>
</reference>
<dbReference type="InterPro" id="IPR002850">
    <property type="entry name" value="PIN_toxin-like"/>
</dbReference>
<dbReference type="NCBIfam" id="TIGR00305">
    <property type="entry name" value="putative toxin-antitoxin system toxin component, PIN family"/>
    <property type="match status" value="1"/>
</dbReference>
<protein>
    <submittedName>
        <fullName evidence="2">Toxin-antitoxin system toxin component, PIN family</fullName>
    </submittedName>
</protein>
<evidence type="ECO:0000259" key="1">
    <source>
        <dbReference type="Pfam" id="PF13470"/>
    </source>
</evidence>
<dbReference type="PANTHER" id="PTHR34610">
    <property type="entry name" value="SSL7007 PROTEIN"/>
    <property type="match status" value="1"/>
</dbReference>
<dbReference type="PANTHER" id="PTHR34610:SF3">
    <property type="entry name" value="SSL7007 PROTEIN"/>
    <property type="match status" value="1"/>
</dbReference>
<dbReference type="EMBL" id="CP098251">
    <property type="protein sequence ID" value="WAV91955.1"/>
    <property type="molecule type" value="Genomic_DNA"/>
</dbReference>
<keyword evidence="4" id="KW-1185">Reference proteome</keyword>
<gene>
    <name evidence="3" type="ORF">NB645_03225</name>
    <name evidence="2" type="ORF">NB646_04320</name>
</gene>
<organism evidence="2">
    <name type="scientific">Oxalobacter aliiformigenes</name>
    <dbReference type="NCBI Taxonomy" id="2946593"/>
    <lineage>
        <taxon>Bacteria</taxon>
        <taxon>Pseudomonadati</taxon>
        <taxon>Pseudomonadota</taxon>
        <taxon>Betaproteobacteria</taxon>
        <taxon>Burkholderiales</taxon>
        <taxon>Oxalobacteraceae</taxon>
        <taxon>Oxalobacter</taxon>
    </lineage>
</organism>
<dbReference type="Proteomes" id="UP001164794">
    <property type="component" value="Chromosome"/>
</dbReference>
<dbReference type="EMBL" id="CP098248">
    <property type="protein sequence ID" value="WAV97756.1"/>
    <property type="molecule type" value="Genomic_DNA"/>
</dbReference>
<evidence type="ECO:0000313" key="3">
    <source>
        <dbReference type="EMBL" id="WAV97756.1"/>
    </source>
</evidence>